<feature type="non-terminal residue" evidence="1">
    <location>
        <position position="1"/>
    </location>
</feature>
<feature type="non-terminal residue" evidence="1">
    <location>
        <position position="81"/>
    </location>
</feature>
<evidence type="ECO:0000313" key="1">
    <source>
        <dbReference type="EMBL" id="MCI70933.1"/>
    </source>
</evidence>
<dbReference type="EMBL" id="LXQA010785950">
    <property type="protein sequence ID" value="MCI70933.1"/>
    <property type="molecule type" value="Genomic_DNA"/>
</dbReference>
<organism evidence="1 2">
    <name type="scientific">Trifolium medium</name>
    <dbReference type="NCBI Taxonomy" id="97028"/>
    <lineage>
        <taxon>Eukaryota</taxon>
        <taxon>Viridiplantae</taxon>
        <taxon>Streptophyta</taxon>
        <taxon>Embryophyta</taxon>
        <taxon>Tracheophyta</taxon>
        <taxon>Spermatophyta</taxon>
        <taxon>Magnoliopsida</taxon>
        <taxon>eudicotyledons</taxon>
        <taxon>Gunneridae</taxon>
        <taxon>Pentapetalae</taxon>
        <taxon>rosids</taxon>
        <taxon>fabids</taxon>
        <taxon>Fabales</taxon>
        <taxon>Fabaceae</taxon>
        <taxon>Papilionoideae</taxon>
        <taxon>50 kb inversion clade</taxon>
        <taxon>NPAAA clade</taxon>
        <taxon>Hologalegina</taxon>
        <taxon>IRL clade</taxon>
        <taxon>Trifolieae</taxon>
        <taxon>Trifolium</taxon>
    </lineage>
</organism>
<accession>A0A392UBN6</accession>
<dbReference type="Proteomes" id="UP000265520">
    <property type="component" value="Unassembled WGS sequence"/>
</dbReference>
<reference evidence="1 2" key="1">
    <citation type="journal article" date="2018" name="Front. Plant Sci.">
        <title>Red Clover (Trifolium pratense) and Zigzag Clover (T. medium) - A Picture of Genomic Similarities and Differences.</title>
        <authorList>
            <person name="Dluhosova J."/>
            <person name="Istvanek J."/>
            <person name="Nedelnik J."/>
            <person name="Repkova J."/>
        </authorList>
    </citation>
    <scope>NUCLEOTIDE SEQUENCE [LARGE SCALE GENOMIC DNA]</scope>
    <source>
        <strain evidence="2">cv. 10/8</strain>
        <tissue evidence="1">Leaf</tissue>
    </source>
</reference>
<dbReference type="AlphaFoldDB" id="A0A392UBN6"/>
<sequence>RTIVECVLKIFNDHSVCVERNEETPWDVTDEILHIPHVDPLGYFLLMLSGGDPPVDVAAAAAAALEGGGGVGAALAAVFPV</sequence>
<name>A0A392UBN6_9FABA</name>
<proteinExistence type="predicted"/>
<comment type="caution">
    <text evidence="1">The sequence shown here is derived from an EMBL/GenBank/DDBJ whole genome shotgun (WGS) entry which is preliminary data.</text>
</comment>
<protein>
    <submittedName>
        <fullName evidence="1">Uncharacterized protein</fullName>
    </submittedName>
</protein>
<keyword evidence="2" id="KW-1185">Reference proteome</keyword>
<evidence type="ECO:0000313" key="2">
    <source>
        <dbReference type="Proteomes" id="UP000265520"/>
    </source>
</evidence>